<keyword evidence="3" id="KW-1185">Reference proteome</keyword>
<proteinExistence type="predicted"/>
<evidence type="ECO:0000313" key="3">
    <source>
        <dbReference type="Proteomes" id="UP001642409"/>
    </source>
</evidence>
<reference evidence="2 3" key="1">
    <citation type="submission" date="2024-07" db="EMBL/GenBank/DDBJ databases">
        <authorList>
            <person name="Akdeniz Z."/>
        </authorList>
    </citation>
    <scope>NUCLEOTIDE SEQUENCE [LARGE SCALE GENOMIC DNA]</scope>
</reference>
<name>A0ABP1HH29_9EUKA</name>
<dbReference type="Proteomes" id="UP001642409">
    <property type="component" value="Unassembled WGS sequence"/>
</dbReference>
<evidence type="ECO:0000313" key="2">
    <source>
        <dbReference type="EMBL" id="CAL5991827.1"/>
    </source>
</evidence>
<comment type="caution">
    <text evidence="2">The sequence shown here is derived from an EMBL/GenBank/DDBJ whole genome shotgun (WGS) entry which is preliminary data.</text>
</comment>
<accession>A0ABP1HH29</accession>
<protein>
    <submittedName>
        <fullName evidence="2">Hypothetical_protein</fullName>
    </submittedName>
</protein>
<gene>
    <name evidence="2" type="ORF">HINF_LOCUS12280</name>
</gene>
<organism evidence="2 3">
    <name type="scientific">Hexamita inflata</name>
    <dbReference type="NCBI Taxonomy" id="28002"/>
    <lineage>
        <taxon>Eukaryota</taxon>
        <taxon>Metamonada</taxon>
        <taxon>Diplomonadida</taxon>
        <taxon>Hexamitidae</taxon>
        <taxon>Hexamitinae</taxon>
        <taxon>Hexamita</taxon>
    </lineage>
</organism>
<evidence type="ECO:0000256" key="1">
    <source>
        <dbReference type="SAM" id="Phobius"/>
    </source>
</evidence>
<dbReference type="EMBL" id="CAXDID020000028">
    <property type="protein sequence ID" value="CAL5991827.1"/>
    <property type="molecule type" value="Genomic_DNA"/>
</dbReference>
<keyword evidence="1" id="KW-1133">Transmembrane helix</keyword>
<keyword evidence="1" id="KW-0472">Membrane</keyword>
<keyword evidence="1" id="KW-0812">Transmembrane</keyword>
<sequence length="220" mass="25910">MQLVQVALLSAENCFNSVSINIDQSELFQFNLTYDSACQDRVENWTTLSIQVQIERSDVQINCQYQDIIFTDLIQLSCDCDQSDQTCLDYKQDLLDNYFEVDYEDFIIEQIHSFTYVIGLQVYDSAGQQIYDQVLNVDFTENKKFNYNYLFLIVLVFFFPLSAYLIFKYIKNIINKCKQLKQEKLKTAKKQVIYTPHNSQTIYTQIQIVVADEKSLFEII</sequence>
<feature type="transmembrane region" description="Helical" evidence="1">
    <location>
        <begin position="147"/>
        <end position="167"/>
    </location>
</feature>